<keyword evidence="1" id="KW-0472">Membrane</keyword>
<name>A0A485LN98_9STRA</name>
<keyword evidence="1" id="KW-1133">Transmembrane helix</keyword>
<dbReference type="PANTHER" id="PTHR44329">
    <property type="entry name" value="SERINE/THREONINE-PROTEIN KINASE TNNI3K-RELATED"/>
    <property type="match status" value="1"/>
</dbReference>
<proteinExistence type="predicted"/>
<gene>
    <name evidence="4" type="primary">Aste57867_23036</name>
    <name evidence="3" type="ORF">As57867_022965</name>
    <name evidence="4" type="ORF">ASTE57867_23036</name>
</gene>
<dbReference type="PANTHER" id="PTHR44329:SF214">
    <property type="entry name" value="PROTEIN KINASE DOMAIN-CONTAINING PROTEIN"/>
    <property type="match status" value="1"/>
</dbReference>
<evidence type="ECO:0000313" key="3">
    <source>
        <dbReference type="EMBL" id="KAF0685007.1"/>
    </source>
</evidence>
<reference evidence="4 5" key="1">
    <citation type="submission" date="2019-03" db="EMBL/GenBank/DDBJ databases">
        <authorList>
            <person name="Gaulin E."/>
            <person name="Dumas B."/>
        </authorList>
    </citation>
    <scope>NUCLEOTIDE SEQUENCE [LARGE SCALE GENOMIC DNA]</scope>
    <source>
        <strain evidence="4">CBS 568.67</strain>
    </source>
</reference>
<dbReference type="InterPro" id="IPR051681">
    <property type="entry name" value="Ser/Thr_Kinases-Pseudokinases"/>
</dbReference>
<evidence type="ECO:0000313" key="5">
    <source>
        <dbReference type="Proteomes" id="UP000332933"/>
    </source>
</evidence>
<dbReference type="Gene3D" id="3.30.200.20">
    <property type="entry name" value="Phosphorylase Kinase, domain 1"/>
    <property type="match status" value="1"/>
</dbReference>
<dbReference type="GO" id="GO:0004674">
    <property type="term" value="F:protein serine/threonine kinase activity"/>
    <property type="evidence" value="ECO:0007669"/>
    <property type="project" value="TreeGrafter"/>
</dbReference>
<dbReference type="InterPro" id="IPR000719">
    <property type="entry name" value="Prot_kinase_dom"/>
</dbReference>
<dbReference type="Pfam" id="PF07714">
    <property type="entry name" value="PK_Tyr_Ser-Thr"/>
    <property type="match status" value="1"/>
</dbReference>
<keyword evidence="1" id="KW-0812">Transmembrane</keyword>
<feature type="transmembrane region" description="Helical" evidence="1">
    <location>
        <begin position="27"/>
        <end position="48"/>
    </location>
</feature>
<evidence type="ECO:0000259" key="2">
    <source>
        <dbReference type="PROSITE" id="PS50011"/>
    </source>
</evidence>
<feature type="domain" description="Protein kinase" evidence="2">
    <location>
        <begin position="134"/>
        <end position="395"/>
    </location>
</feature>
<dbReference type="Gene3D" id="1.10.510.10">
    <property type="entry name" value="Transferase(Phosphotransferase) domain 1"/>
    <property type="match status" value="1"/>
</dbReference>
<dbReference type="PROSITE" id="PS50011">
    <property type="entry name" value="PROTEIN_KINASE_DOM"/>
    <property type="match status" value="1"/>
</dbReference>
<dbReference type="AlphaFoldDB" id="A0A485LN98"/>
<dbReference type="EMBL" id="CAADRA010007249">
    <property type="protein sequence ID" value="VFT99684.1"/>
    <property type="molecule type" value="Genomic_DNA"/>
</dbReference>
<organism evidence="4 5">
    <name type="scientific">Aphanomyces stellatus</name>
    <dbReference type="NCBI Taxonomy" id="120398"/>
    <lineage>
        <taxon>Eukaryota</taxon>
        <taxon>Sar</taxon>
        <taxon>Stramenopiles</taxon>
        <taxon>Oomycota</taxon>
        <taxon>Saprolegniomycetes</taxon>
        <taxon>Saprolegniales</taxon>
        <taxon>Verrucalvaceae</taxon>
        <taxon>Aphanomyces</taxon>
    </lineage>
</organism>
<evidence type="ECO:0000313" key="4">
    <source>
        <dbReference type="EMBL" id="VFT99684.1"/>
    </source>
</evidence>
<dbReference type="SUPFAM" id="SSF56112">
    <property type="entry name" value="Protein kinase-like (PK-like)"/>
    <property type="match status" value="1"/>
</dbReference>
<sequence length="404" mass="43621">MPRASVPRTLLLDNSRGVFDTTWGLTLWPYVAIMLGLLVVGLGVGYYYRYCIFSHTQVEFEATEEAASMLSRPHQGPDYVAQVTNYTCNDAMPSIHPDAPPRSPSLAAKLFSSGDTISVKLDALDAHRVEMAELFRHTKLALGRTADVWLATFRHKQVAIKALRKSTTRVVEVPLLDAFLDGILAMARLDSPYVVAVIGVAWSPLPAPTSLPWDVSCVLELMDSGALADVLGHQSPAAFSWVDKFLVVRSIVEALVYLHTSSASSCGPLVHGNLTSHHVLLDAHKHAKLIGVAFGGDIDRAVPYTAPEVLAGEAPSPAADVYALGVIMSEMDTHRPPMRPIDQYINDDVTQLAAGDLKPALSTACPLWVMDMVRTCTAGRPADRPSAVALREAVLAKLVGPLTD</sequence>
<evidence type="ECO:0000256" key="1">
    <source>
        <dbReference type="SAM" id="Phobius"/>
    </source>
</evidence>
<accession>A0A485LN98</accession>
<dbReference type="EMBL" id="VJMH01007223">
    <property type="protein sequence ID" value="KAF0685007.1"/>
    <property type="molecule type" value="Genomic_DNA"/>
</dbReference>
<keyword evidence="5" id="KW-1185">Reference proteome</keyword>
<dbReference type="InterPro" id="IPR001245">
    <property type="entry name" value="Ser-Thr/Tyr_kinase_cat_dom"/>
</dbReference>
<reference evidence="3" key="2">
    <citation type="submission" date="2019-06" db="EMBL/GenBank/DDBJ databases">
        <title>Genomics analysis of Aphanomyces spp. identifies a new class of oomycete effector associated with host adaptation.</title>
        <authorList>
            <person name="Gaulin E."/>
        </authorList>
    </citation>
    <scope>NUCLEOTIDE SEQUENCE</scope>
    <source>
        <strain evidence="3">CBS 578.67</strain>
    </source>
</reference>
<dbReference type="OrthoDB" id="48004at2759"/>
<dbReference type="InterPro" id="IPR011009">
    <property type="entry name" value="Kinase-like_dom_sf"/>
</dbReference>
<dbReference type="Proteomes" id="UP000332933">
    <property type="component" value="Unassembled WGS sequence"/>
</dbReference>
<protein>
    <submittedName>
        <fullName evidence="4">Aste57867_23036 protein</fullName>
    </submittedName>
</protein>
<dbReference type="GO" id="GO:0005524">
    <property type="term" value="F:ATP binding"/>
    <property type="evidence" value="ECO:0007669"/>
    <property type="project" value="InterPro"/>
</dbReference>